<dbReference type="InterPro" id="IPR014729">
    <property type="entry name" value="Rossmann-like_a/b/a_fold"/>
</dbReference>
<reference evidence="1 2" key="1">
    <citation type="journal article" date="2015" name="Nature">
        <title>rRNA introns, odd ribosomes, and small enigmatic genomes across a large radiation of phyla.</title>
        <authorList>
            <person name="Brown C.T."/>
            <person name="Hug L.A."/>
            <person name="Thomas B.C."/>
            <person name="Sharon I."/>
            <person name="Castelle C.J."/>
            <person name="Singh A."/>
            <person name="Wilkins M.J."/>
            <person name="Williams K.H."/>
            <person name="Banfield J.F."/>
        </authorList>
    </citation>
    <scope>NUCLEOTIDE SEQUENCE [LARGE SCALE GENOMIC DNA]</scope>
</reference>
<accession>A0A0G1HST9</accession>
<organism evidence="1 2">
    <name type="scientific">Candidatus Collierbacteria bacterium GW2011_GWC2_44_18</name>
    <dbReference type="NCBI Taxonomy" id="1618392"/>
    <lineage>
        <taxon>Bacteria</taxon>
        <taxon>Candidatus Collieribacteriota</taxon>
    </lineage>
</organism>
<dbReference type="AlphaFoldDB" id="A0A0G1HST9"/>
<comment type="caution">
    <text evidence="1">The sequence shown here is derived from an EMBL/GenBank/DDBJ whole genome shotgun (WGS) entry which is preliminary data.</text>
</comment>
<evidence type="ECO:0000313" key="1">
    <source>
        <dbReference type="EMBL" id="KKT49733.1"/>
    </source>
</evidence>
<dbReference type="EMBL" id="LCIE01000002">
    <property type="protein sequence ID" value="KKT49733.1"/>
    <property type="molecule type" value="Genomic_DNA"/>
</dbReference>
<gene>
    <name evidence="1" type="ORF">UW41_C0002G0009</name>
</gene>
<dbReference type="STRING" id="1618392.UW41_C0002G0009"/>
<proteinExistence type="predicted"/>
<dbReference type="Proteomes" id="UP000034172">
    <property type="component" value="Unassembled WGS sequence"/>
</dbReference>
<dbReference type="Gene3D" id="3.40.50.620">
    <property type="entry name" value="HUPs"/>
    <property type="match status" value="1"/>
</dbReference>
<sequence>MPRSEQLSAQIMVSEKNPFDLSMRDASGKYRLAFEEPMTFGQGATEETQNLMRTMMVAHLLGPKLPEKISTNFDFHFPELLGALYEYYGKKKPRILKLDEQINPEVRDQEMIQERYDQATSHSGGLDSAYRIAELLAQGKKPLAVHLKNLNAKGNYRESIASEEQCQKWKVPYLSVRLRNNSGSSGFDTMRTRDLLLALTVAVAAAPNQIKRVLIEGGMGTDPSQYHFSEQIDVWVWFNKLLKDTGMDVEVVGIDPGDIETIGEIIGLEKKLGISILPMVQNCFSASFQLPNNRRKWEIETPSIAKQSSEHWCGSCLKCRRMTLGRIYYGDPRFKNISKREIAYFVQDTYRWMKLYPHNADLLSESFLSHLAALGNRSAIGGLRLRKKTPR</sequence>
<protein>
    <submittedName>
        <fullName evidence="1">Uncharacterized protein</fullName>
    </submittedName>
</protein>
<evidence type="ECO:0000313" key="2">
    <source>
        <dbReference type="Proteomes" id="UP000034172"/>
    </source>
</evidence>
<name>A0A0G1HST9_9BACT</name>